<dbReference type="Proteomes" id="UP001200513">
    <property type="component" value="Chromosome"/>
</dbReference>
<reference evidence="1" key="1">
    <citation type="journal article" date="2022" name="Nat. Microbiol.">
        <title>Unique mobile elements and scalable gene flow at the prokaryote-eukaryote boundary revealed by circularized Asgard archaea genomes.</title>
        <authorList>
            <person name="Wu F."/>
            <person name="Speth D.R."/>
            <person name="Philosof A."/>
            <person name="Cremiere A."/>
            <person name="Narayanan A."/>
            <person name="Barco R.A."/>
            <person name="Connon S.A."/>
            <person name="Amend J.P."/>
            <person name="Antoshechkin I.A."/>
            <person name="Orphan V.J."/>
        </authorList>
    </citation>
    <scope>NUCLEOTIDE SEQUENCE</scope>
    <source>
        <strain evidence="1">PR6</strain>
    </source>
</reference>
<proteinExistence type="predicted"/>
<evidence type="ECO:0008006" key="2">
    <source>
        <dbReference type="Google" id="ProtNLM"/>
    </source>
</evidence>
<dbReference type="EMBL" id="CP084167">
    <property type="protein sequence ID" value="UJG44047.1"/>
    <property type="molecule type" value="Genomic_DNA"/>
</dbReference>
<dbReference type="AlphaFoldDB" id="A0A9Y1BS32"/>
<sequence length="90" mass="10681">MLPKIIYPITFLKTKNLEENRNFYSTLLKFNIALKQANCVIYNVGPNGYWGFCETSEEFLTPEKTCLTLVVETWFTFFQIPIFNQNRKEE</sequence>
<gene>
    <name evidence="1" type="ORF">K9W46_02435</name>
</gene>
<organism evidence="1">
    <name type="scientific">Candidatus Heimdallarchaeum endolithica</name>
    <dbReference type="NCBI Taxonomy" id="2876572"/>
    <lineage>
        <taxon>Archaea</taxon>
        <taxon>Promethearchaeati</taxon>
        <taxon>Candidatus Heimdallarchaeota</taxon>
        <taxon>Candidatus Heimdallarchaeia (ex Rinke et al. 2021) (nom. nud.)</taxon>
        <taxon>Candidatus Heimdallarchaeales</taxon>
        <taxon>Candidatus Heimdallarchaeaceae</taxon>
        <taxon>Candidatus Heimdallarchaeum</taxon>
    </lineage>
</organism>
<evidence type="ECO:0000313" key="1">
    <source>
        <dbReference type="EMBL" id="UJG44047.1"/>
    </source>
</evidence>
<accession>A0A9Y1BS32</accession>
<protein>
    <recommendedName>
        <fullName evidence="2">Glyoxalase</fullName>
    </recommendedName>
</protein>
<name>A0A9Y1BS32_9ARCH</name>